<reference evidence="3 4" key="1">
    <citation type="submission" date="2018-10" db="EMBL/GenBank/DDBJ databases">
        <title>Sinomicrobium pectinilyticum sp. nov., a pectinase-producing bacterium isolated from alkaline and saline soil, and emended description of the genus Sinomicrobium.</title>
        <authorList>
            <person name="Cheng B."/>
            <person name="Li C."/>
            <person name="Lai Q."/>
            <person name="Du M."/>
            <person name="Shao Z."/>
            <person name="Xu P."/>
            <person name="Yang C."/>
        </authorList>
    </citation>
    <scope>NUCLEOTIDE SEQUENCE [LARGE SCALE GENOMIC DNA]</scope>
    <source>
        <strain evidence="3 4">5DNS001</strain>
    </source>
</reference>
<evidence type="ECO:0000313" key="3">
    <source>
        <dbReference type="EMBL" id="RNL88764.1"/>
    </source>
</evidence>
<evidence type="ECO:0000313" key="4">
    <source>
        <dbReference type="Proteomes" id="UP000267469"/>
    </source>
</evidence>
<dbReference type="InterPro" id="IPR036396">
    <property type="entry name" value="Cyt_P450_sf"/>
</dbReference>
<keyword evidence="2" id="KW-0349">Heme</keyword>
<dbReference type="GO" id="GO:0020037">
    <property type="term" value="F:heme binding"/>
    <property type="evidence" value="ECO:0007669"/>
    <property type="project" value="InterPro"/>
</dbReference>
<comment type="caution">
    <text evidence="3">The sequence shown here is derived from an EMBL/GenBank/DDBJ whole genome shotgun (WGS) entry which is preliminary data.</text>
</comment>
<comment type="similarity">
    <text evidence="1 2">Belongs to the cytochrome P450 family.</text>
</comment>
<name>A0A3N0ELR6_SINP1</name>
<proteinExistence type="inferred from homology"/>
<dbReference type="AlphaFoldDB" id="A0A3N0ELR6"/>
<dbReference type="GO" id="GO:0005506">
    <property type="term" value="F:iron ion binding"/>
    <property type="evidence" value="ECO:0007669"/>
    <property type="project" value="InterPro"/>
</dbReference>
<dbReference type="InterPro" id="IPR017972">
    <property type="entry name" value="Cyt_P450_CS"/>
</dbReference>
<dbReference type="GO" id="GO:0016705">
    <property type="term" value="F:oxidoreductase activity, acting on paired donors, with incorporation or reduction of molecular oxygen"/>
    <property type="evidence" value="ECO:0007669"/>
    <property type="project" value="InterPro"/>
</dbReference>
<keyword evidence="2" id="KW-0560">Oxidoreductase</keyword>
<organism evidence="3 4">
    <name type="scientific">Sinomicrobium pectinilyticum</name>
    <dbReference type="NCBI Taxonomy" id="1084421"/>
    <lineage>
        <taxon>Bacteria</taxon>
        <taxon>Pseudomonadati</taxon>
        <taxon>Bacteroidota</taxon>
        <taxon>Flavobacteriia</taxon>
        <taxon>Flavobacteriales</taxon>
        <taxon>Flavobacteriaceae</taxon>
        <taxon>Sinomicrobium</taxon>
    </lineage>
</organism>
<keyword evidence="4" id="KW-1185">Reference proteome</keyword>
<dbReference type="PANTHER" id="PTHR46696">
    <property type="entry name" value="P450, PUTATIVE (EUROFUNG)-RELATED"/>
    <property type="match status" value="1"/>
</dbReference>
<keyword evidence="2" id="KW-0408">Iron</keyword>
<keyword evidence="2" id="KW-0479">Metal-binding</keyword>
<dbReference type="InterPro" id="IPR001128">
    <property type="entry name" value="Cyt_P450"/>
</dbReference>
<dbReference type="GO" id="GO:0004497">
    <property type="term" value="F:monooxygenase activity"/>
    <property type="evidence" value="ECO:0007669"/>
    <property type="project" value="UniProtKB-KW"/>
</dbReference>
<dbReference type="RefSeq" id="WP_123215524.1">
    <property type="nucleotide sequence ID" value="NZ_RJTM01000057.1"/>
</dbReference>
<dbReference type="Pfam" id="PF00067">
    <property type="entry name" value="p450"/>
    <property type="match status" value="1"/>
</dbReference>
<dbReference type="PRINTS" id="PR00359">
    <property type="entry name" value="BP450"/>
</dbReference>
<evidence type="ECO:0000256" key="1">
    <source>
        <dbReference type="ARBA" id="ARBA00010617"/>
    </source>
</evidence>
<dbReference type="EMBL" id="RJTM01000057">
    <property type="protein sequence ID" value="RNL88764.1"/>
    <property type="molecule type" value="Genomic_DNA"/>
</dbReference>
<keyword evidence="2" id="KW-0503">Monooxygenase</keyword>
<accession>A0A3N0ELR6</accession>
<dbReference type="PROSITE" id="PS00086">
    <property type="entry name" value="CYTOCHROME_P450"/>
    <property type="match status" value="1"/>
</dbReference>
<dbReference type="SUPFAM" id="SSF48264">
    <property type="entry name" value="Cytochrome P450"/>
    <property type="match status" value="1"/>
</dbReference>
<protein>
    <submittedName>
        <fullName evidence="3">Cytochrome P450</fullName>
    </submittedName>
</protein>
<dbReference type="OrthoDB" id="9801155at2"/>
<dbReference type="Gene3D" id="1.10.630.10">
    <property type="entry name" value="Cytochrome P450"/>
    <property type="match status" value="1"/>
</dbReference>
<dbReference type="PANTHER" id="PTHR46696:SF1">
    <property type="entry name" value="CYTOCHROME P450 YJIB-RELATED"/>
    <property type="match status" value="1"/>
</dbReference>
<dbReference type="InterPro" id="IPR002397">
    <property type="entry name" value="Cyt_P450_B"/>
</dbReference>
<dbReference type="Proteomes" id="UP000267469">
    <property type="component" value="Unassembled WGS sequence"/>
</dbReference>
<gene>
    <name evidence="3" type="ORF">ED312_08265</name>
</gene>
<evidence type="ECO:0000256" key="2">
    <source>
        <dbReference type="RuleBase" id="RU000461"/>
    </source>
</evidence>
<sequence>MNTCFLQSEEEDPFLLYRKMRSKNPVYRDEINGVWAIYGYKDCLSVLQNSTATIPQVHSDAEEMCDRYTRIIRENLARRSNPPQHRERKETVMNLVRLMKPVDTKEIMGGLLAGTNKERVNWTEAIAKVLPVTVLLKSLEFGKEDVDFILLHIAVIKKYMTIAMTYDIAEQLNAVSEKLYRSIEKHLLNRGWKIPDKDISISNLIGLCIQGYDAMRGLLNNVLIQYLRHKDVLKIEGRDDFRKLVTETLRYVPVFHHTRRILPKDMNIGENFLKKGDELLLVLASANRDAAVFERAEFFDPDRKNNGDYLAFGSGVHSCPADHFSINLAVDMLDYITSRFKTVGLSADITYAPLSHARIPEQVILRLSE</sequence>